<feature type="transmembrane region" description="Helical" evidence="4">
    <location>
        <begin position="245"/>
        <end position="263"/>
    </location>
</feature>
<dbReference type="OrthoDB" id="9810614at2"/>
<protein>
    <submittedName>
        <fullName evidence="6">Predicted arabinose efflux permease, MFS family</fullName>
    </submittedName>
</protein>
<sequence>MTAPGDDGNLIDEYRNIAAIVAALALLQAATGAISVVGPLTLIAQGASTWTIGAIASSYALGFVVGARLAPAEIRQIGHIRAFAAFAAGGSLAAAGLYISAHPAWWMLMQALIGLSAAGLLASGESWIAGAAPAARRGAVLGFYLVTSKLGFMAGPFLAALATPGSAAAFLIVSALFTASLIPVSATRRAEPAPPSAEPFGPMRLWDTAPSAVIAAFIAGIVNGAVLQLYAIFVTDLAPDSVTGMAAMFNAAMIGGAVLSQWPAGMVSDKMDRRIVIAVLAAASGLAAALLALFGMQLPLPVVFTLAAVWGAGSLSFYGVAVAHAADRAEPGQAANMMSGILILWATGSMLGPALAGGVMSVIGVGGLFMFAAAGLFILALAMLYRRAEARQVPDIDKGDFAPSAATSMSAADLNPMIDENDDPDFPRDA</sequence>
<feature type="transmembrane region" description="Helical" evidence="4">
    <location>
        <begin position="212"/>
        <end position="233"/>
    </location>
</feature>
<feature type="transmembrane region" description="Helical" evidence="4">
    <location>
        <begin position="362"/>
        <end position="385"/>
    </location>
</feature>
<dbReference type="Pfam" id="PF07690">
    <property type="entry name" value="MFS_1"/>
    <property type="match status" value="1"/>
</dbReference>
<organism evidence="6 7">
    <name type="scientific">Maricaulis salignorans</name>
    <dbReference type="NCBI Taxonomy" id="144026"/>
    <lineage>
        <taxon>Bacteria</taxon>
        <taxon>Pseudomonadati</taxon>
        <taxon>Pseudomonadota</taxon>
        <taxon>Alphaproteobacteria</taxon>
        <taxon>Maricaulales</taxon>
        <taxon>Maricaulaceae</taxon>
        <taxon>Maricaulis</taxon>
    </lineage>
</organism>
<keyword evidence="2 4" id="KW-1133">Transmembrane helix</keyword>
<evidence type="ECO:0000256" key="4">
    <source>
        <dbReference type="SAM" id="Phobius"/>
    </source>
</evidence>
<keyword evidence="7" id="KW-1185">Reference proteome</keyword>
<dbReference type="PROSITE" id="PS50850">
    <property type="entry name" value="MFS"/>
    <property type="match status" value="1"/>
</dbReference>
<feature type="transmembrane region" description="Helical" evidence="4">
    <location>
        <begin position="275"/>
        <end position="296"/>
    </location>
</feature>
<keyword evidence="3 4" id="KW-0472">Membrane</keyword>
<dbReference type="CDD" id="cd17477">
    <property type="entry name" value="MFS_YcaD_like"/>
    <property type="match status" value="1"/>
</dbReference>
<gene>
    <name evidence="6" type="ORF">SAMN04488568_109105</name>
</gene>
<evidence type="ECO:0000256" key="3">
    <source>
        <dbReference type="ARBA" id="ARBA00023136"/>
    </source>
</evidence>
<feature type="transmembrane region" description="Helical" evidence="4">
    <location>
        <begin position="141"/>
        <end position="161"/>
    </location>
</feature>
<dbReference type="SUPFAM" id="SSF103473">
    <property type="entry name" value="MFS general substrate transporter"/>
    <property type="match status" value="1"/>
</dbReference>
<feature type="transmembrane region" description="Helical" evidence="4">
    <location>
        <begin position="82"/>
        <end position="101"/>
    </location>
</feature>
<feature type="domain" description="Major facilitator superfamily (MFS) profile" evidence="5">
    <location>
        <begin position="16"/>
        <end position="391"/>
    </location>
</feature>
<feature type="transmembrane region" description="Helical" evidence="4">
    <location>
        <begin position="17"/>
        <end position="44"/>
    </location>
</feature>
<evidence type="ECO:0000313" key="6">
    <source>
        <dbReference type="EMBL" id="SDM34561.1"/>
    </source>
</evidence>
<name>A0A1G9SGN3_9PROT</name>
<dbReference type="PANTHER" id="PTHR23521:SF3">
    <property type="entry name" value="MFS TRANSPORTER"/>
    <property type="match status" value="1"/>
</dbReference>
<feature type="transmembrane region" description="Helical" evidence="4">
    <location>
        <begin position="167"/>
        <end position="186"/>
    </location>
</feature>
<evidence type="ECO:0000313" key="7">
    <source>
        <dbReference type="Proteomes" id="UP000199759"/>
    </source>
</evidence>
<feature type="transmembrane region" description="Helical" evidence="4">
    <location>
        <begin position="335"/>
        <end position="356"/>
    </location>
</feature>
<dbReference type="GO" id="GO:0005886">
    <property type="term" value="C:plasma membrane"/>
    <property type="evidence" value="ECO:0007669"/>
    <property type="project" value="TreeGrafter"/>
</dbReference>
<proteinExistence type="predicted"/>
<dbReference type="Proteomes" id="UP000199759">
    <property type="component" value="Unassembled WGS sequence"/>
</dbReference>
<dbReference type="InterPro" id="IPR020846">
    <property type="entry name" value="MFS_dom"/>
</dbReference>
<feature type="transmembrane region" description="Helical" evidence="4">
    <location>
        <begin position="50"/>
        <end position="70"/>
    </location>
</feature>
<accession>A0A1G9SGN3</accession>
<dbReference type="PANTHER" id="PTHR23521">
    <property type="entry name" value="TRANSPORTER MFS SUPERFAMILY"/>
    <property type="match status" value="1"/>
</dbReference>
<feature type="transmembrane region" description="Helical" evidence="4">
    <location>
        <begin position="302"/>
        <end position="323"/>
    </location>
</feature>
<evidence type="ECO:0000256" key="2">
    <source>
        <dbReference type="ARBA" id="ARBA00022989"/>
    </source>
</evidence>
<dbReference type="Gene3D" id="1.20.1250.20">
    <property type="entry name" value="MFS general substrate transporter like domains"/>
    <property type="match status" value="2"/>
</dbReference>
<dbReference type="RefSeq" id="WP_091769859.1">
    <property type="nucleotide sequence ID" value="NZ_FNHG01000009.1"/>
</dbReference>
<feature type="transmembrane region" description="Helical" evidence="4">
    <location>
        <begin position="107"/>
        <end position="129"/>
    </location>
</feature>
<dbReference type="InterPro" id="IPR036259">
    <property type="entry name" value="MFS_trans_sf"/>
</dbReference>
<dbReference type="GO" id="GO:0022857">
    <property type="term" value="F:transmembrane transporter activity"/>
    <property type="evidence" value="ECO:0007669"/>
    <property type="project" value="InterPro"/>
</dbReference>
<dbReference type="EMBL" id="FNHG01000009">
    <property type="protein sequence ID" value="SDM34561.1"/>
    <property type="molecule type" value="Genomic_DNA"/>
</dbReference>
<dbReference type="InterPro" id="IPR047200">
    <property type="entry name" value="MFS_YcaD-like"/>
</dbReference>
<keyword evidence="1 4" id="KW-0812">Transmembrane</keyword>
<reference evidence="6 7" key="1">
    <citation type="submission" date="2016-10" db="EMBL/GenBank/DDBJ databases">
        <authorList>
            <person name="de Groot N.N."/>
        </authorList>
    </citation>
    <scope>NUCLEOTIDE SEQUENCE [LARGE SCALE GENOMIC DNA]</scope>
    <source>
        <strain evidence="6 7">DSM 16077</strain>
    </source>
</reference>
<evidence type="ECO:0000256" key="1">
    <source>
        <dbReference type="ARBA" id="ARBA00022692"/>
    </source>
</evidence>
<dbReference type="STRING" id="144026.SAMN04488568_109105"/>
<dbReference type="InterPro" id="IPR011701">
    <property type="entry name" value="MFS"/>
</dbReference>
<evidence type="ECO:0000259" key="5">
    <source>
        <dbReference type="PROSITE" id="PS50850"/>
    </source>
</evidence>
<dbReference type="AlphaFoldDB" id="A0A1G9SGN3"/>